<evidence type="ECO:0000313" key="2">
    <source>
        <dbReference type="EMBL" id="BBU22999.1"/>
    </source>
</evidence>
<accession>A0AAD1H0R4</accession>
<sequence>MASHEPRHPYPGNSQPPKRQPRLALWDVICTLVTVTLVVVAATTTTLPSRLFGFVADVCAADSCAPAPLGINYWIYPVVWGGLGAACAAAAIGPFVSLVKGWYLFFWPLLAVAIVALSSVAGSVMTAFSERYGH</sequence>
<keyword evidence="1" id="KW-0812">Transmembrane</keyword>
<reference evidence="2 3" key="1">
    <citation type="submission" date="2019-12" db="EMBL/GenBank/DDBJ databases">
        <title>Complete genome sequence of Mycolicibacterium xenopi str. JCM15661T.</title>
        <authorList>
            <person name="Yoshida M."/>
            <person name="Fukano H."/>
            <person name="Asakura T."/>
            <person name="Hoshino Y."/>
        </authorList>
    </citation>
    <scope>NUCLEOTIDE SEQUENCE [LARGE SCALE GENOMIC DNA]</scope>
    <source>
        <strain evidence="2 3">JCM 15661T</strain>
    </source>
</reference>
<proteinExistence type="predicted"/>
<feature type="transmembrane region" description="Helical" evidence="1">
    <location>
        <begin position="23"/>
        <end position="42"/>
    </location>
</feature>
<keyword evidence="1" id="KW-1133">Transmembrane helix</keyword>
<dbReference type="Proteomes" id="UP000464624">
    <property type="component" value="Chromosome"/>
</dbReference>
<evidence type="ECO:0000313" key="3">
    <source>
        <dbReference type="Proteomes" id="UP000464624"/>
    </source>
</evidence>
<dbReference type="RefSeq" id="WP_003920320.1">
    <property type="nucleotide sequence ID" value="NZ_JAQGFX010000001.1"/>
</dbReference>
<protein>
    <recommendedName>
        <fullName evidence="4">Transmembrane protein</fullName>
    </recommendedName>
</protein>
<name>A0AAD1H0R4_MYCXE</name>
<gene>
    <name evidence="2" type="ORF">MYXE_27890</name>
</gene>
<evidence type="ECO:0008006" key="4">
    <source>
        <dbReference type="Google" id="ProtNLM"/>
    </source>
</evidence>
<feature type="transmembrane region" description="Helical" evidence="1">
    <location>
        <begin position="73"/>
        <end position="96"/>
    </location>
</feature>
<organism evidence="2 3">
    <name type="scientific">Mycobacterium xenopi</name>
    <dbReference type="NCBI Taxonomy" id="1789"/>
    <lineage>
        <taxon>Bacteria</taxon>
        <taxon>Bacillati</taxon>
        <taxon>Actinomycetota</taxon>
        <taxon>Actinomycetes</taxon>
        <taxon>Mycobacteriales</taxon>
        <taxon>Mycobacteriaceae</taxon>
        <taxon>Mycobacterium</taxon>
    </lineage>
</organism>
<keyword evidence="1" id="KW-0472">Membrane</keyword>
<dbReference type="KEGG" id="mxe:MYXE_27890"/>
<dbReference type="AlphaFoldDB" id="A0AAD1H0R4"/>
<feature type="transmembrane region" description="Helical" evidence="1">
    <location>
        <begin position="103"/>
        <end position="128"/>
    </location>
</feature>
<dbReference type="EMBL" id="AP022314">
    <property type="protein sequence ID" value="BBU22999.1"/>
    <property type="molecule type" value="Genomic_DNA"/>
</dbReference>
<evidence type="ECO:0000256" key="1">
    <source>
        <dbReference type="SAM" id="Phobius"/>
    </source>
</evidence>